<reference evidence="2 3" key="1">
    <citation type="submission" date="2020-11" db="EMBL/GenBank/DDBJ databases">
        <title>Winogradskyella marina sp. nov., isolated from marine sediment.</title>
        <authorList>
            <person name="Bo J."/>
            <person name="Wang S."/>
            <person name="Song X."/>
            <person name="Du Z."/>
        </authorList>
    </citation>
    <scope>NUCLEOTIDE SEQUENCE [LARGE SCALE GENOMIC DNA]</scope>
    <source>
        <strain evidence="2 3">F6397</strain>
    </source>
</reference>
<dbReference type="Pfam" id="PF00535">
    <property type="entry name" value="Glycos_transf_2"/>
    <property type="match status" value="1"/>
</dbReference>
<evidence type="ECO:0000313" key="3">
    <source>
        <dbReference type="Proteomes" id="UP000611215"/>
    </source>
</evidence>
<protein>
    <submittedName>
        <fullName evidence="2">Glycosyltransferase family 2 protein</fullName>
    </submittedName>
</protein>
<dbReference type="EMBL" id="JADOET010000013">
    <property type="protein sequence ID" value="MBF8150981.1"/>
    <property type="molecule type" value="Genomic_DNA"/>
</dbReference>
<dbReference type="Proteomes" id="UP000611215">
    <property type="component" value="Unassembled WGS sequence"/>
</dbReference>
<proteinExistence type="predicted"/>
<accession>A0ABS0EKI8</accession>
<dbReference type="CDD" id="cd00761">
    <property type="entry name" value="Glyco_tranf_GTA_type"/>
    <property type="match status" value="1"/>
</dbReference>
<comment type="caution">
    <text evidence="2">The sequence shown here is derived from an EMBL/GenBank/DDBJ whole genome shotgun (WGS) entry which is preliminary data.</text>
</comment>
<dbReference type="Gene3D" id="3.90.550.10">
    <property type="entry name" value="Spore Coat Polysaccharide Biosynthesis Protein SpsA, Chain A"/>
    <property type="match status" value="1"/>
</dbReference>
<sequence length="324" mass="38370">MSNFPLISIIIPTYNRAHLIGETLNSIIDQNYTNWECIIVDDGSTDNTIKVIEGYCRKDNRFQYYQRPENRLSGGNAARNYGYEMSQGEFVNWFDSDDIMLPNFLTEKLKIFQHYPSLDAVLGYGAYFEEDKAVLEVRKPKLDGDNSLVDYVSSKLFFITHGPLWKKSFLRNKVLYDENRIKLQDTEFHFRMLIEGLNFKFYEPDFLFLIRRGDDRISAKKTLTLKKLEAVFNYHYFTSQNTQYVSLRFRELYQKITQLKTLQAFYEMLVRQEELSIRLRLAKSYKHQVNSTINSFSHTTFHKIKLHVAIAIIVLFRKGFLLLR</sequence>
<dbReference type="InterPro" id="IPR001173">
    <property type="entry name" value="Glyco_trans_2-like"/>
</dbReference>
<name>A0ABS0EKI8_9FLAO</name>
<dbReference type="PANTHER" id="PTHR22916">
    <property type="entry name" value="GLYCOSYLTRANSFERASE"/>
    <property type="match status" value="1"/>
</dbReference>
<gene>
    <name evidence="2" type="ORF">ITJ86_13805</name>
</gene>
<evidence type="ECO:0000313" key="2">
    <source>
        <dbReference type="EMBL" id="MBF8150981.1"/>
    </source>
</evidence>
<feature type="domain" description="Glycosyltransferase 2-like" evidence="1">
    <location>
        <begin position="8"/>
        <end position="133"/>
    </location>
</feature>
<dbReference type="InterPro" id="IPR029044">
    <property type="entry name" value="Nucleotide-diphossugar_trans"/>
</dbReference>
<keyword evidence="3" id="KW-1185">Reference proteome</keyword>
<dbReference type="SUPFAM" id="SSF53448">
    <property type="entry name" value="Nucleotide-diphospho-sugar transferases"/>
    <property type="match status" value="1"/>
</dbReference>
<organism evidence="2 3">
    <name type="scientific">Winogradskyella marina</name>
    <dbReference type="NCBI Taxonomy" id="2785530"/>
    <lineage>
        <taxon>Bacteria</taxon>
        <taxon>Pseudomonadati</taxon>
        <taxon>Bacteroidota</taxon>
        <taxon>Flavobacteriia</taxon>
        <taxon>Flavobacteriales</taxon>
        <taxon>Flavobacteriaceae</taxon>
        <taxon>Winogradskyella</taxon>
    </lineage>
</organism>
<evidence type="ECO:0000259" key="1">
    <source>
        <dbReference type="Pfam" id="PF00535"/>
    </source>
</evidence>
<dbReference type="RefSeq" id="WP_195872237.1">
    <property type="nucleotide sequence ID" value="NZ_JADOET010000013.1"/>
</dbReference>